<feature type="transmembrane region" description="Helical" evidence="7">
    <location>
        <begin position="365"/>
        <end position="382"/>
    </location>
</feature>
<dbReference type="PANTHER" id="PTHR23517">
    <property type="entry name" value="RESISTANCE PROTEIN MDTM, PUTATIVE-RELATED-RELATED"/>
    <property type="match status" value="1"/>
</dbReference>
<dbReference type="AlphaFoldDB" id="A0A4R3JZ90"/>
<evidence type="ECO:0000256" key="1">
    <source>
        <dbReference type="ARBA" id="ARBA00004651"/>
    </source>
</evidence>
<protein>
    <submittedName>
        <fullName evidence="9">Putative MFS family arabinose efflux permease</fullName>
    </submittedName>
</protein>
<organism evidence="9 10">
    <name type="scientific">Sulfuritortus calidifontis</name>
    <dbReference type="NCBI Taxonomy" id="1914471"/>
    <lineage>
        <taxon>Bacteria</taxon>
        <taxon>Pseudomonadati</taxon>
        <taxon>Pseudomonadota</taxon>
        <taxon>Betaproteobacteria</taxon>
        <taxon>Nitrosomonadales</taxon>
        <taxon>Thiobacillaceae</taxon>
        <taxon>Sulfuritortus</taxon>
    </lineage>
</organism>
<feature type="transmembrane region" description="Helical" evidence="7">
    <location>
        <begin position="45"/>
        <end position="64"/>
    </location>
</feature>
<dbReference type="Gene3D" id="1.20.1250.20">
    <property type="entry name" value="MFS general substrate transporter like domains"/>
    <property type="match status" value="1"/>
</dbReference>
<evidence type="ECO:0000256" key="3">
    <source>
        <dbReference type="ARBA" id="ARBA00022475"/>
    </source>
</evidence>
<reference evidence="9 10" key="1">
    <citation type="submission" date="2019-03" db="EMBL/GenBank/DDBJ databases">
        <title>Genomic Encyclopedia of Type Strains, Phase IV (KMG-IV): sequencing the most valuable type-strain genomes for metagenomic binning, comparative biology and taxonomic classification.</title>
        <authorList>
            <person name="Goeker M."/>
        </authorList>
    </citation>
    <scope>NUCLEOTIDE SEQUENCE [LARGE SCALE GENOMIC DNA]</scope>
    <source>
        <strain evidence="9 10">DSM 103923</strain>
    </source>
</reference>
<feature type="transmembrane region" description="Helical" evidence="7">
    <location>
        <begin position="12"/>
        <end position="33"/>
    </location>
</feature>
<keyword evidence="2" id="KW-0813">Transport</keyword>
<dbReference type="InterPro" id="IPR036259">
    <property type="entry name" value="MFS_trans_sf"/>
</dbReference>
<feature type="transmembrane region" description="Helical" evidence="7">
    <location>
        <begin position="247"/>
        <end position="266"/>
    </location>
</feature>
<evidence type="ECO:0000256" key="7">
    <source>
        <dbReference type="SAM" id="Phobius"/>
    </source>
</evidence>
<dbReference type="CDD" id="cd17472">
    <property type="entry name" value="MFS_YajR_like"/>
    <property type="match status" value="1"/>
</dbReference>
<dbReference type="OrthoDB" id="9764259at2"/>
<evidence type="ECO:0000256" key="6">
    <source>
        <dbReference type="ARBA" id="ARBA00023136"/>
    </source>
</evidence>
<feature type="transmembrane region" description="Helical" evidence="7">
    <location>
        <begin position="133"/>
        <end position="155"/>
    </location>
</feature>
<dbReference type="InterPro" id="IPR050171">
    <property type="entry name" value="MFS_Transporters"/>
</dbReference>
<dbReference type="InterPro" id="IPR020846">
    <property type="entry name" value="MFS_dom"/>
</dbReference>
<sequence>MTRSERRAAASLAAIFGLRMLGMFLILPVFALYAQDLPGGDDHALVGLALGMYGLTQALFMLPFGMASDRWGRKPVIIAGLLLFALGSFVAAAADDIYMVILGRALQGAGAISAAVTALLADLTREEKRTQAMAMVGSTIGLAFALSLAAGPLFYRWIGVPGIFAMTGVLALLAIVVVKFVTPNPGLTVFHSDAQTNPRRLGDVLRDGELLRLDFGIFALHAAQMAMFLIVPLALSDAGGLPADAHWQVYLPVLLGSFVFLVPAVIYGEKYGRMKPVFVSAIGLMFLAQLGFSLFIGHFWAVVATLLAYFVAFNILEATLPSLVSKVAPAEAKGTAMGVYNTAQALGLFFGGAVGGWLAKGWGQSAVFVFCAALIGVWLVLAKGMRPPLRVKTQMFHVGHLEAAAVQQLAARLSVFAGVESVTVLVDEGVVMLKVSQLGWDEEGVKHVLQGGE</sequence>
<dbReference type="Pfam" id="PF07690">
    <property type="entry name" value="MFS_1"/>
    <property type="match status" value="1"/>
</dbReference>
<evidence type="ECO:0000256" key="5">
    <source>
        <dbReference type="ARBA" id="ARBA00022989"/>
    </source>
</evidence>
<dbReference type="GO" id="GO:0022857">
    <property type="term" value="F:transmembrane transporter activity"/>
    <property type="evidence" value="ECO:0007669"/>
    <property type="project" value="InterPro"/>
</dbReference>
<proteinExistence type="predicted"/>
<dbReference type="PROSITE" id="PS50850">
    <property type="entry name" value="MFS"/>
    <property type="match status" value="1"/>
</dbReference>
<keyword evidence="5 7" id="KW-1133">Transmembrane helix</keyword>
<feature type="transmembrane region" description="Helical" evidence="7">
    <location>
        <begin position="76"/>
        <end position="94"/>
    </location>
</feature>
<dbReference type="GO" id="GO:0005886">
    <property type="term" value="C:plasma membrane"/>
    <property type="evidence" value="ECO:0007669"/>
    <property type="project" value="UniProtKB-SubCell"/>
</dbReference>
<keyword evidence="4 7" id="KW-0812">Transmembrane</keyword>
<keyword evidence="10" id="KW-1185">Reference proteome</keyword>
<evidence type="ECO:0000256" key="4">
    <source>
        <dbReference type="ARBA" id="ARBA00022692"/>
    </source>
</evidence>
<dbReference type="Proteomes" id="UP000295135">
    <property type="component" value="Unassembled WGS sequence"/>
</dbReference>
<feature type="transmembrane region" description="Helical" evidence="7">
    <location>
        <begin position="306"/>
        <end position="325"/>
    </location>
</feature>
<dbReference type="PANTHER" id="PTHR23517:SF2">
    <property type="entry name" value="MULTIDRUG RESISTANCE PROTEIN MDTH"/>
    <property type="match status" value="1"/>
</dbReference>
<dbReference type="Gene3D" id="3.30.70.100">
    <property type="match status" value="1"/>
</dbReference>
<feature type="transmembrane region" description="Helical" evidence="7">
    <location>
        <begin position="215"/>
        <end position="235"/>
    </location>
</feature>
<gene>
    <name evidence="9" type="ORF">EDC61_101320</name>
</gene>
<feature type="transmembrane region" description="Helical" evidence="7">
    <location>
        <begin position="161"/>
        <end position="181"/>
    </location>
</feature>
<evidence type="ECO:0000259" key="8">
    <source>
        <dbReference type="PROSITE" id="PS50850"/>
    </source>
</evidence>
<feature type="domain" description="Major facilitator superfamily (MFS) profile" evidence="8">
    <location>
        <begin position="8"/>
        <end position="390"/>
    </location>
</feature>
<evidence type="ECO:0000256" key="2">
    <source>
        <dbReference type="ARBA" id="ARBA00022448"/>
    </source>
</evidence>
<feature type="transmembrane region" description="Helical" evidence="7">
    <location>
        <begin position="278"/>
        <end position="300"/>
    </location>
</feature>
<evidence type="ECO:0000313" key="10">
    <source>
        <dbReference type="Proteomes" id="UP000295135"/>
    </source>
</evidence>
<dbReference type="SUPFAM" id="SSF103473">
    <property type="entry name" value="MFS general substrate transporter"/>
    <property type="match status" value="1"/>
</dbReference>
<feature type="transmembrane region" description="Helical" evidence="7">
    <location>
        <begin position="337"/>
        <end position="359"/>
    </location>
</feature>
<keyword evidence="3" id="KW-1003">Cell membrane</keyword>
<dbReference type="InterPro" id="IPR011701">
    <property type="entry name" value="MFS"/>
</dbReference>
<comment type="caution">
    <text evidence="9">The sequence shown here is derived from an EMBL/GenBank/DDBJ whole genome shotgun (WGS) entry which is preliminary data.</text>
</comment>
<evidence type="ECO:0000313" key="9">
    <source>
        <dbReference type="EMBL" id="TCS74095.1"/>
    </source>
</evidence>
<feature type="transmembrane region" description="Helical" evidence="7">
    <location>
        <begin position="100"/>
        <end position="121"/>
    </location>
</feature>
<comment type="subcellular location">
    <subcellularLocation>
        <location evidence="1">Cell membrane</location>
        <topology evidence="1">Multi-pass membrane protein</topology>
    </subcellularLocation>
</comment>
<accession>A0A4R3JZ90</accession>
<name>A0A4R3JZ90_9PROT</name>
<dbReference type="EMBL" id="SLZY01000001">
    <property type="protein sequence ID" value="TCS74095.1"/>
    <property type="molecule type" value="Genomic_DNA"/>
</dbReference>
<keyword evidence="6 7" id="KW-0472">Membrane</keyword>